<feature type="region of interest" description="Disordered" evidence="2">
    <location>
        <begin position="103"/>
        <end position="125"/>
    </location>
</feature>
<evidence type="ECO:0000313" key="3">
    <source>
        <dbReference type="EMBL" id="KPA82010.1"/>
    </source>
</evidence>
<dbReference type="Proteomes" id="UP000037923">
    <property type="component" value="Unassembled WGS sequence"/>
</dbReference>
<protein>
    <submittedName>
        <fullName evidence="3">Uncharacterized protein</fullName>
    </submittedName>
</protein>
<reference evidence="3 4" key="1">
    <citation type="submission" date="2015-07" db="EMBL/GenBank/DDBJ databases">
        <title>High-quality genome of monoxenous trypanosomatid Leptomonas pyrrhocoris.</title>
        <authorList>
            <person name="Flegontov P."/>
            <person name="Butenko A."/>
            <person name="Firsov S."/>
            <person name="Vlcek C."/>
            <person name="Logacheva M.D."/>
            <person name="Field M."/>
            <person name="Filatov D."/>
            <person name="Flegontova O."/>
            <person name="Gerasimov E."/>
            <person name="Jackson A.P."/>
            <person name="Kelly S."/>
            <person name="Opperdoes F."/>
            <person name="O'Reilly A."/>
            <person name="Votypka J."/>
            <person name="Yurchenko V."/>
            <person name="Lukes J."/>
        </authorList>
    </citation>
    <scope>NUCLEOTIDE SEQUENCE [LARGE SCALE GENOMIC DNA]</scope>
    <source>
        <strain evidence="3">H10</strain>
    </source>
</reference>
<dbReference type="OMA" id="ATTKYHG"/>
<gene>
    <name evidence="3" type="ORF">ABB37_03186</name>
</gene>
<dbReference type="OrthoDB" id="271468at2759"/>
<proteinExistence type="predicted"/>
<accession>A0A0M9G427</accession>
<feature type="compositionally biased region" description="Basic and acidic residues" evidence="2">
    <location>
        <begin position="289"/>
        <end position="299"/>
    </location>
</feature>
<feature type="compositionally biased region" description="Polar residues" evidence="2">
    <location>
        <begin position="104"/>
        <end position="122"/>
    </location>
</feature>
<feature type="region of interest" description="Disordered" evidence="2">
    <location>
        <begin position="257"/>
        <end position="323"/>
    </location>
</feature>
<evidence type="ECO:0000256" key="2">
    <source>
        <dbReference type="SAM" id="MobiDB-lite"/>
    </source>
</evidence>
<keyword evidence="1" id="KW-0175">Coiled coil</keyword>
<keyword evidence="4" id="KW-1185">Reference proteome</keyword>
<sequence>MSAAMNFGEKEPPVHPSGRAHVALYPKGGLTFGSTGLMPSAANNSVAVQRAPLHHRFSPGVRAGVLSGKQHPQGRRHLDPNFFTNLSDDAKREEGRYGRAHVASEQQQQADAYYSTKQSSVEQPPGEECNLYLKSYYYTPLSKADRASPPPKVPVSDVGNGAQSTSFKLAEGRLRRLKAEHPEYEAEVNKVLREEHGDYAIVRSQEKLSRKAAVAEYAKGSDARVKQIAATTKYHGAPNLGSPTPSIERNVPYALDDSRSRQDTQLTSNSHVRLFDQRNRRSAPVEPPVKPRDRREHESPVPYDSADVSKEQYPSPPPIGVRQGIYAKPTMVHIDPRNREQCGEDVDTLNFKRARARSGASQSQESRPDFIFGTGPAPRQPRPTLAQRTESRWKAQERDAEERRTGKAFYPQAYPETSLW</sequence>
<dbReference type="AlphaFoldDB" id="A0A0M9G427"/>
<feature type="compositionally biased region" description="Basic and acidic residues" evidence="2">
    <location>
        <begin position="389"/>
        <end position="405"/>
    </location>
</feature>
<evidence type="ECO:0000313" key="4">
    <source>
        <dbReference type="Proteomes" id="UP000037923"/>
    </source>
</evidence>
<dbReference type="GeneID" id="26903477"/>
<evidence type="ECO:0000256" key="1">
    <source>
        <dbReference type="SAM" id="Coils"/>
    </source>
</evidence>
<dbReference type="EMBL" id="LGTL01000005">
    <property type="protein sequence ID" value="KPA82010.1"/>
    <property type="molecule type" value="Genomic_DNA"/>
</dbReference>
<organism evidence="3 4">
    <name type="scientific">Leptomonas pyrrhocoris</name>
    <name type="common">Firebug parasite</name>
    <dbReference type="NCBI Taxonomy" id="157538"/>
    <lineage>
        <taxon>Eukaryota</taxon>
        <taxon>Discoba</taxon>
        <taxon>Euglenozoa</taxon>
        <taxon>Kinetoplastea</taxon>
        <taxon>Metakinetoplastina</taxon>
        <taxon>Trypanosomatida</taxon>
        <taxon>Trypanosomatidae</taxon>
        <taxon>Leishmaniinae</taxon>
        <taxon>Leptomonas</taxon>
    </lineage>
</organism>
<dbReference type="VEuPathDB" id="TriTrypDB:LpyrH10_05_0460"/>
<comment type="caution">
    <text evidence="3">The sequence shown here is derived from an EMBL/GenBank/DDBJ whole genome shotgun (WGS) entry which is preliminary data.</text>
</comment>
<feature type="region of interest" description="Disordered" evidence="2">
    <location>
        <begin position="354"/>
        <end position="420"/>
    </location>
</feature>
<dbReference type="RefSeq" id="XP_015660449.1">
    <property type="nucleotide sequence ID" value="XM_015800442.1"/>
</dbReference>
<feature type="coiled-coil region" evidence="1">
    <location>
        <begin position="167"/>
        <end position="194"/>
    </location>
</feature>
<name>A0A0M9G427_LEPPY</name>